<keyword evidence="2" id="KW-1185">Reference proteome</keyword>
<gene>
    <name evidence="1" type="ORF">POPTR_013G002500</name>
</gene>
<accession>A0A2K1XYP6</accession>
<proteinExistence type="predicted"/>
<sequence>MSRIMKNKNTETQLALTNIELVLNQLVKICENESDLVKDRVYNKINIYSNDFCLVFRLISQRLSINLSQ</sequence>
<evidence type="ECO:0000313" key="2">
    <source>
        <dbReference type="Proteomes" id="UP000006729"/>
    </source>
</evidence>
<reference evidence="1 2" key="1">
    <citation type="journal article" date="2006" name="Science">
        <title>The genome of black cottonwood, Populus trichocarpa (Torr. &amp; Gray).</title>
        <authorList>
            <person name="Tuskan G.A."/>
            <person name="Difazio S."/>
            <person name="Jansson S."/>
            <person name="Bohlmann J."/>
            <person name="Grigoriev I."/>
            <person name="Hellsten U."/>
            <person name="Putnam N."/>
            <person name="Ralph S."/>
            <person name="Rombauts S."/>
            <person name="Salamov A."/>
            <person name="Schein J."/>
            <person name="Sterck L."/>
            <person name="Aerts A."/>
            <person name="Bhalerao R.R."/>
            <person name="Bhalerao R.P."/>
            <person name="Blaudez D."/>
            <person name="Boerjan W."/>
            <person name="Brun A."/>
            <person name="Brunner A."/>
            <person name="Busov V."/>
            <person name="Campbell M."/>
            <person name="Carlson J."/>
            <person name="Chalot M."/>
            <person name="Chapman J."/>
            <person name="Chen G.L."/>
            <person name="Cooper D."/>
            <person name="Coutinho P.M."/>
            <person name="Couturier J."/>
            <person name="Covert S."/>
            <person name="Cronk Q."/>
            <person name="Cunningham R."/>
            <person name="Davis J."/>
            <person name="Degroeve S."/>
            <person name="Dejardin A."/>
            <person name="Depamphilis C."/>
            <person name="Detter J."/>
            <person name="Dirks B."/>
            <person name="Dubchak I."/>
            <person name="Duplessis S."/>
            <person name="Ehlting J."/>
            <person name="Ellis B."/>
            <person name="Gendler K."/>
            <person name="Goodstein D."/>
            <person name="Gribskov M."/>
            <person name="Grimwood J."/>
            <person name="Groover A."/>
            <person name="Gunter L."/>
            <person name="Hamberger B."/>
            <person name="Heinze B."/>
            <person name="Helariutta Y."/>
            <person name="Henrissat B."/>
            <person name="Holligan D."/>
            <person name="Holt R."/>
            <person name="Huang W."/>
            <person name="Islam-Faridi N."/>
            <person name="Jones S."/>
            <person name="Jones-Rhoades M."/>
            <person name="Jorgensen R."/>
            <person name="Joshi C."/>
            <person name="Kangasjarvi J."/>
            <person name="Karlsson J."/>
            <person name="Kelleher C."/>
            <person name="Kirkpatrick R."/>
            <person name="Kirst M."/>
            <person name="Kohler A."/>
            <person name="Kalluri U."/>
            <person name="Larimer F."/>
            <person name="Leebens-Mack J."/>
            <person name="Leple J.C."/>
            <person name="Locascio P."/>
            <person name="Lou Y."/>
            <person name="Lucas S."/>
            <person name="Martin F."/>
            <person name="Montanini B."/>
            <person name="Napoli C."/>
            <person name="Nelson D.R."/>
            <person name="Nelson C."/>
            <person name="Nieminen K."/>
            <person name="Nilsson O."/>
            <person name="Pereda V."/>
            <person name="Peter G."/>
            <person name="Philippe R."/>
            <person name="Pilate G."/>
            <person name="Poliakov A."/>
            <person name="Razumovskaya J."/>
            <person name="Richardson P."/>
            <person name="Rinaldi C."/>
            <person name="Ritland K."/>
            <person name="Rouze P."/>
            <person name="Ryaboy D."/>
            <person name="Schmutz J."/>
            <person name="Schrader J."/>
            <person name="Segerman B."/>
            <person name="Shin H."/>
            <person name="Siddiqui A."/>
            <person name="Sterky F."/>
            <person name="Terry A."/>
            <person name="Tsai C.J."/>
            <person name="Uberbacher E."/>
            <person name="Unneberg P."/>
            <person name="Vahala J."/>
            <person name="Wall K."/>
            <person name="Wessler S."/>
            <person name="Yang G."/>
            <person name="Yin T."/>
            <person name="Douglas C."/>
            <person name="Marra M."/>
            <person name="Sandberg G."/>
            <person name="Van de Peer Y."/>
            <person name="Rokhsar D."/>
        </authorList>
    </citation>
    <scope>NUCLEOTIDE SEQUENCE [LARGE SCALE GENOMIC DNA]</scope>
    <source>
        <strain evidence="2">cv. Nisqually</strain>
    </source>
</reference>
<protein>
    <submittedName>
        <fullName evidence="1">Uncharacterized protein</fullName>
    </submittedName>
</protein>
<name>A0A2K1XYP6_POPTR</name>
<evidence type="ECO:0000313" key="1">
    <source>
        <dbReference type="EMBL" id="PNT05902.1"/>
    </source>
</evidence>
<organism evidence="1 2">
    <name type="scientific">Populus trichocarpa</name>
    <name type="common">Western balsam poplar</name>
    <name type="synonym">Populus balsamifera subsp. trichocarpa</name>
    <dbReference type="NCBI Taxonomy" id="3694"/>
    <lineage>
        <taxon>Eukaryota</taxon>
        <taxon>Viridiplantae</taxon>
        <taxon>Streptophyta</taxon>
        <taxon>Embryophyta</taxon>
        <taxon>Tracheophyta</taxon>
        <taxon>Spermatophyta</taxon>
        <taxon>Magnoliopsida</taxon>
        <taxon>eudicotyledons</taxon>
        <taxon>Gunneridae</taxon>
        <taxon>Pentapetalae</taxon>
        <taxon>rosids</taxon>
        <taxon>fabids</taxon>
        <taxon>Malpighiales</taxon>
        <taxon>Salicaceae</taxon>
        <taxon>Saliceae</taxon>
        <taxon>Populus</taxon>
    </lineage>
</organism>
<dbReference type="Proteomes" id="UP000006729">
    <property type="component" value="Chromosome 13"/>
</dbReference>
<dbReference type="AlphaFoldDB" id="A0A2K1XYP6"/>
<dbReference type="InParanoid" id="A0A2K1XYP6"/>
<dbReference type="EMBL" id="CM009302">
    <property type="protein sequence ID" value="PNT05902.1"/>
    <property type="molecule type" value="Genomic_DNA"/>
</dbReference>